<name>A0A068EVW5_9ALPH</name>
<evidence type="ECO:0000256" key="3">
    <source>
        <dbReference type="ARBA" id="ARBA00022844"/>
    </source>
</evidence>
<dbReference type="Pfam" id="PF01802">
    <property type="entry name" value="Herpes_V23"/>
    <property type="match status" value="1"/>
</dbReference>
<dbReference type="RefSeq" id="YP_009046513.1">
    <property type="nucleotide sequence ID" value="NC_024450.1"/>
</dbReference>
<dbReference type="KEGG" id="vg:19738317"/>
<organism evidence="4 5">
    <name type="scientific">Falconid herpesvirus 1</name>
    <dbReference type="NCBI Taxonomy" id="1510155"/>
    <lineage>
        <taxon>Viruses</taxon>
        <taxon>Duplodnaviria</taxon>
        <taxon>Heunggongvirae</taxon>
        <taxon>Peploviricota</taxon>
        <taxon>Herviviricetes</taxon>
        <taxon>Herpesvirales</taxon>
        <taxon>Orthoherpesviridae</taxon>
        <taxon>Alphaherpesvirinae</taxon>
        <taxon>Mardivirus</taxon>
        <taxon>Mardivirus columbidalpha1</taxon>
    </lineage>
</organism>
<dbReference type="Proteomes" id="UP000146149">
    <property type="component" value="Segment"/>
</dbReference>
<reference evidence="4 5" key="1">
    <citation type="journal article" date="2014" name="Virus Res.">
        <title>Molecular characterization of the complete genome of falconid herpesvirus strain S-18.</title>
        <authorList>
            <person name="Spatz S.J."/>
            <person name="Volkening J.D."/>
            <person name="Ross T.A."/>
        </authorList>
    </citation>
    <scope>NUCLEOTIDE SEQUENCE [LARGE SCALE GENOMIC DNA]</scope>
    <source>
        <strain evidence="4">S-18</strain>
    </source>
</reference>
<keyword evidence="1" id="KW-0167">Capsid protein</keyword>
<evidence type="ECO:0000313" key="5">
    <source>
        <dbReference type="Proteomes" id="UP000146149"/>
    </source>
</evidence>
<dbReference type="GO" id="GO:0005198">
    <property type="term" value="F:structural molecule activity"/>
    <property type="evidence" value="ECO:0007669"/>
    <property type="project" value="InterPro"/>
</dbReference>
<keyword evidence="3" id="KW-0946">Virion</keyword>
<evidence type="ECO:0000256" key="2">
    <source>
        <dbReference type="ARBA" id="ARBA00022562"/>
    </source>
</evidence>
<evidence type="ECO:0000313" key="4">
    <source>
        <dbReference type="EMBL" id="AID52719.1"/>
    </source>
</evidence>
<evidence type="ECO:0000256" key="1">
    <source>
        <dbReference type="ARBA" id="ARBA00022561"/>
    </source>
</evidence>
<dbReference type="HAMAP" id="MF_04019">
    <property type="entry name" value="HSV_TRX2"/>
    <property type="match status" value="1"/>
</dbReference>
<accession>A0A068EVW5</accession>
<dbReference type="OrthoDB" id="7560at10239"/>
<dbReference type="GO" id="GO:0019028">
    <property type="term" value="C:viral capsid"/>
    <property type="evidence" value="ECO:0007669"/>
    <property type="project" value="UniProtKB-KW"/>
</dbReference>
<protein>
    <submittedName>
        <fullName evidence="4">Capsid triplex subunit 2</fullName>
    </submittedName>
</protein>
<proteinExistence type="inferred from homology"/>
<gene>
    <name evidence="4" type="ORF">FaHV1S18_029</name>
</gene>
<dbReference type="GeneID" id="19738317"/>
<dbReference type="InterPro" id="IPR002690">
    <property type="entry name" value="Herpes_capsid_2"/>
</dbReference>
<dbReference type="EMBL" id="KJ668231">
    <property type="protein sequence ID" value="AID52719.1"/>
    <property type="molecule type" value="Genomic_DNA"/>
</dbReference>
<keyword evidence="2" id="KW-1048">Host nucleus</keyword>
<sequence length="324" mass="34498">MTTTNGTVVDIEIPSRISTSDMNLLQRCEGRVLFLSTVRARLSLSDVDYNSYCIGGVEPDTLGLLAAFRARYPAVISRVLPSRISAVVLGVSQIPAGLTLQNSGPFDLCNGDAVCFFPSVFEGVQSRLHLASIDADLVFPAVLPAQLAREVLAKTMARATEAVSSGAAGAGQGAIVGAREADVITYNGRRYTVAPTIRRLDSAESSVRTLLLNMLFAVNEGSMLVFALIPNLLTLGANDGYVNALVGLESATRATGQLLRIGTPPAIQDAGRRFPLYEALAAWIQMAQHLGEQLSIKPMLRVCTFDGPSSIKAGEQAPVISNWF</sequence>